<evidence type="ECO:0000313" key="3">
    <source>
        <dbReference type="Proteomes" id="UP000092498"/>
    </source>
</evidence>
<keyword evidence="3" id="KW-1185">Reference proteome</keyword>
<evidence type="ECO:0000313" key="2">
    <source>
        <dbReference type="EMBL" id="ANP45079.1"/>
    </source>
</evidence>
<dbReference type="PROSITE" id="PS51257">
    <property type="entry name" value="PROKAR_LIPOPROTEIN"/>
    <property type="match status" value="1"/>
</dbReference>
<dbReference type="InterPro" id="IPR030972">
    <property type="entry name" value="UrcA_uranyl"/>
</dbReference>
<feature type="chain" id="PRO_5008518677" description="UrcA family protein" evidence="1">
    <location>
        <begin position="24"/>
        <end position="141"/>
    </location>
</feature>
<dbReference type="InParanoid" id="A0A1B1AEU1"/>
<accession>A0A1B1AEU1</accession>
<proteinExistence type="predicted"/>
<evidence type="ECO:0000256" key="1">
    <source>
        <dbReference type="SAM" id="SignalP"/>
    </source>
</evidence>
<gene>
    <name evidence="2" type="ORF">ATE48_03650</name>
</gene>
<evidence type="ECO:0008006" key="4">
    <source>
        <dbReference type="Google" id="ProtNLM"/>
    </source>
</evidence>
<organism evidence="2 3">
    <name type="scientific">Candidatus Viadribacter manganicus</name>
    <dbReference type="NCBI Taxonomy" id="1759059"/>
    <lineage>
        <taxon>Bacteria</taxon>
        <taxon>Pseudomonadati</taxon>
        <taxon>Pseudomonadota</taxon>
        <taxon>Alphaproteobacteria</taxon>
        <taxon>Hyphomonadales</taxon>
        <taxon>Hyphomonadaceae</taxon>
        <taxon>Candidatus Viadribacter</taxon>
    </lineage>
</organism>
<dbReference type="RefSeq" id="WP_066767920.1">
    <property type="nucleotide sequence ID" value="NZ_CP013244.1"/>
</dbReference>
<keyword evidence="1" id="KW-0732">Signal</keyword>
<sequence length="141" mass="14996">MSRSLHFAIASAVALACAAPAIAQTQPEERLVTYGDLNVNSAAGADALIRRINNASEQVCGVNDGRTNARQAIINRNCEADATANGVSDTGNRVVIARYHGTGYAVIDEGDGYYDPRLDPAASSYDARLDPYSPYYNPSVQ</sequence>
<dbReference type="KEGG" id="cbot:ATE48_03650"/>
<dbReference type="AlphaFoldDB" id="A0A1B1AEU1"/>
<dbReference type="Proteomes" id="UP000092498">
    <property type="component" value="Chromosome"/>
</dbReference>
<reference evidence="2 3" key="1">
    <citation type="submission" date="2015-11" db="EMBL/GenBank/DDBJ databases">
        <title>Whole-Genome Sequence of Candidatus Oderbacter manganicum from the National Park Lower Oder Valley, Germany.</title>
        <authorList>
            <person name="Braun B."/>
            <person name="Liere K."/>
            <person name="Szewzyk U."/>
        </authorList>
    </citation>
    <scope>NUCLEOTIDE SEQUENCE [LARGE SCALE GENOMIC DNA]</scope>
    <source>
        <strain evidence="2 3">OTSz_A_272</strain>
    </source>
</reference>
<protein>
    <recommendedName>
        <fullName evidence="4">UrcA family protein</fullName>
    </recommendedName>
</protein>
<name>A0A1B1AEU1_9PROT</name>
<feature type="signal peptide" evidence="1">
    <location>
        <begin position="1"/>
        <end position="23"/>
    </location>
</feature>
<dbReference type="NCBIfam" id="TIGR04433">
    <property type="entry name" value="UrcA_uranyl"/>
    <property type="match status" value="1"/>
</dbReference>
<dbReference type="EMBL" id="CP013244">
    <property type="protein sequence ID" value="ANP45079.1"/>
    <property type="molecule type" value="Genomic_DNA"/>
</dbReference>